<sequence length="556" mass="60332">MNRNWSSRPDWHGAEKAMRAPYATVSASCVDPSKCPFRDDGEVKFQLARGEVVWLQGPSGVGKTTLAAEVAGLGSARRLGIHVSVDWDASIDKRERVGALFQQTTLVDALSVGGNVANALAACGVHSVEEPKRLVEAVGLDWARDGRKMPQELSGGMARRASLALQLAQRKRVVVLDEPFTGLDERAARAVAKELGVLRREHGASLLLVSHQPALVKLVCDAPRSIALVPAIREDTIKRKARYCAWLRGDVRSRSAFRVLFRMRAKTVDYFALSLPLILLAFAAAGVAVAMLTADLLAKLDVTDQVDQILEKEVLPMVDLLSGKEASDLQKMMTRMAVKGKAQGMVRSALPKAKRVLYAQGLAKLFVIELGPLLAALLLSGRLGGSYAGEVATMQATAQNKLLKTLGRSPRSWSLLPSLVAAWAAAPVLTALGSLLAVCIGGPVARIYGLGDDIDESWYFEGVKDALLPPLRCSHEWSFYRNFVELATWPPAHNVFKALVYITLIVVVAEIISRRADLAPRDVPRAITASVVAGGLAVILGDWAFSQLLLRREWYK</sequence>
<evidence type="ECO:0000256" key="3">
    <source>
        <dbReference type="SAM" id="Phobius"/>
    </source>
</evidence>
<keyword evidence="7" id="KW-1185">Reference proteome</keyword>
<dbReference type="Gene3D" id="3.40.50.300">
    <property type="entry name" value="P-loop containing nucleotide triphosphate hydrolases"/>
    <property type="match status" value="1"/>
</dbReference>
<dbReference type="GO" id="GO:0022857">
    <property type="term" value="F:transmembrane transporter activity"/>
    <property type="evidence" value="ECO:0007669"/>
    <property type="project" value="TreeGrafter"/>
</dbReference>
<dbReference type="PANTHER" id="PTHR24220">
    <property type="entry name" value="IMPORT ATP-BINDING PROTEIN"/>
    <property type="match status" value="1"/>
</dbReference>
<accession>A0A7S4ECY3</accession>
<keyword evidence="3" id="KW-0472">Membrane</keyword>
<gene>
    <name evidence="5" type="ORF">PCAL00307_LOCUS20503</name>
    <name evidence="6" type="ORF">PECAL_5P17170</name>
</gene>
<feature type="transmembrane region" description="Helical" evidence="3">
    <location>
        <begin position="525"/>
        <end position="545"/>
    </location>
</feature>
<evidence type="ECO:0000256" key="2">
    <source>
        <dbReference type="ARBA" id="ARBA00022840"/>
    </source>
</evidence>
<dbReference type="OrthoDB" id="6500128at2759"/>
<dbReference type="SUPFAM" id="SSF52540">
    <property type="entry name" value="P-loop containing nucleoside triphosphate hydrolases"/>
    <property type="match status" value="1"/>
</dbReference>
<dbReference type="InterPro" id="IPR003593">
    <property type="entry name" value="AAA+_ATPase"/>
</dbReference>
<organism evidence="5">
    <name type="scientific">Pelagomonas calceolata</name>
    <dbReference type="NCBI Taxonomy" id="35677"/>
    <lineage>
        <taxon>Eukaryota</taxon>
        <taxon>Sar</taxon>
        <taxon>Stramenopiles</taxon>
        <taxon>Ochrophyta</taxon>
        <taxon>Pelagophyceae</taxon>
        <taxon>Pelagomonadales</taxon>
        <taxon>Pelagomonadaceae</taxon>
        <taxon>Pelagomonas</taxon>
    </lineage>
</organism>
<dbReference type="EMBL" id="HBIW01023778">
    <property type="protein sequence ID" value="CAE0705055.1"/>
    <property type="molecule type" value="Transcribed_RNA"/>
</dbReference>
<feature type="transmembrane region" description="Helical" evidence="3">
    <location>
        <begin position="413"/>
        <end position="438"/>
    </location>
</feature>
<dbReference type="SMART" id="SM00382">
    <property type="entry name" value="AAA"/>
    <property type="match status" value="1"/>
</dbReference>
<dbReference type="Proteomes" id="UP000789595">
    <property type="component" value="Unassembled WGS sequence"/>
</dbReference>
<keyword evidence="1" id="KW-0547">Nucleotide-binding</keyword>
<dbReference type="Pfam" id="PF00005">
    <property type="entry name" value="ABC_tran"/>
    <property type="match status" value="1"/>
</dbReference>
<proteinExistence type="predicted"/>
<evidence type="ECO:0000313" key="5">
    <source>
        <dbReference type="EMBL" id="CAE0705055.1"/>
    </source>
</evidence>
<evidence type="ECO:0000313" key="6">
    <source>
        <dbReference type="EMBL" id="CAH0377138.1"/>
    </source>
</evidence>
<keyword evidence="3" id="KW-0812">Transmembrane</keyword>
<feature type="transmembrane region" description="Helical" evidence="3">
    <location>
        <begin position="495"/>
        <end position="513"/>
    </location>
</feature>
<dbReference type="AlphaFoldDB" id="A0A7S4ECY3"/>
<evidence type="ECO:0000256" key="1">
    <source>
        <dbReference type="ARBA" id="ARBA00022741"/>
    </source>
</evidence>
<feature type="domain" description="ABC transporter" evidence="4">
    <location>
        <begin position="25"/>
        <end position="259"/>
    </location>
</feature>
<reference evidence="5" key="1">
    <citation type="submission" date="2021-01" db="EMBL/GenBank/DDBJ databases">
        <authorList>
            <person name="Corre E."/>
            <person name="Pelletier E."/>
            <person name="Niang G."/>
            <person name="Scheremetjew M."/>
            <person name="Finn R."/>
            <person name="Kale V."/>
            <person name="Holt S."/>
            <person name="Cochrane G."/>
            <person name="Meng A."/>
            <person name="Brown T."/>
            <person name="Cohen L."/>
        </authorList>
    </citation>
    <scope>NUCLEOTIDE SEQUENCE</scope>
    <source>
        <strain evidence="5">CCMP1756</strain>
    </source>
</reference>
<dbReference type="InterPro" id="IPR017871">
    <property type="entry name" value="ABC_transporter-like_CS"/>
</dbReference>
<evidence type="ECO:0000313" key="7">
    <source>
        <dbReference type="Proteomes" id="UP000789595"/>
    </source>
</evidence>
<protein>
    <recommendedName>
        <fullName evidence="4">ABC transporter domain-containing protein</fullName>
    </recommendedName>
</protein>
<dbReference type="PROSITE" id="PS00211">
    <property type="entry name" value="ABC_TRANSPORTER_1"/>
    <property type="match status" value="1"/>
</dbReference>
<dbReference type="Pfam" id="PF02405">
    <property type="entry name" value="MlaE"/>
    <property type="match status" value="1"/>
</dbReference>
<dbReference type="InterPro" id="IPR015854">
    <property type="entry name" value="ABC_transpr_LolD-like"/>
</dbReference>
<dbReference type="InterPro" id="IPR027417">
    <property type="entry name" value="P-loop_NTPase"/>
</dbReference>
<dbReference type="PANTHER" id="PTHR24220:SF685">
    <property type="entry name" value="ABC TRANSPORTER RELATED"/>
    <property type="match status" value="1"/>
</dbReference>
<dbReference type="GO" id="GO:0005524">
    <property type="term" value="F:ATP binding"/>
    <property type="evidence" value="ECO:0007669"/>
    <property type="project" value="UniProtKB-KW"/>
</dbReference>
<feature type="transmembrane region" description="Helical" evidence="3">
    <location>
        <begin position="270"/>
        <end position="292"/>
    </location>
</feature>
<dbReference type="GO" id="GO:0043190">
    <property type="term" value="C:ATP-binding cassette (ABC) transporter complex"/>
    <property type="evidence" value="ECO:0007669"/>
    <property type="project" value="InterPro"/>
</dbReference>
<dbReference type="InterPro" id="IPR003439">
    <property type="entry name" value="ABC_transporter-like_ATP-bd"/>
</dbReference>
<dbReference type="EMBL" id="CAKKNE010000005">
    <property type="protein sequence ID" value="CAH0377138.1"/>
    <property type="molecule type" value="Genomic_DNA"/>
</dbReference>
<name>A0A7S4ECY3_9STRA</name>
<dbReference type="InterPro" id="IPR030802">
    <property type="entry name" value="Permease_MalE"/>
</dbReference>
<evidence type="ECO:0000259" key="4">
    <source>
        <dbReference type="PROSITE" id="PS50893"/>
    </source>
</evidence>
<keyword evidence="3" id="KW-1133">Transmembrane helix</keyword>
<dbReference type="GO" id="GO:0016887">
    <property type="term" value="F:ATP hydrolysis activity"/>
    <property type="evidence" value="ECO:0007669"/>
    <property type="project" value="InterPro"/>
</dbReference>
<reference evidence="6" key="2">
    <citation type="submission" date="2021-11" db="EMBL/GenBank/DDBJ databases">
        <authorList>
            <consortium name="Genoscope - CEA"/>
            <person name="William W."/>
        </authorList>
    </citation>
    <scope>NUCLEOTIDE SEQUENCE</scope>
</reference>
<keyword evidence="2" id="KW-0067">ATP-binding</keyword>
<dbReference type="PROSITE" id="PS50893">
    <property type="entry name" value="ABC_TRANSPORTER_2"/>
    <property type="match status" value="1"/>
</dbReference>